<accession>A0A427Y7L8</accession>
<dbReference type="InterPro" id="IPR011009">
    <property type="entry name" value="Kinase-like_dom_sf"/>
</dbReference>
<dbReference type="InterPro" id="IPR050108">
    <property type="entry name" value="CDK"/>
</dbReference>
<dbReference type="Gene3D" id="1.10.510.10">
    <property type="entry name" value="Transferase(Phosphotransferase) domain 1"/>
    <property type="match status" value="1"/>
</dbReference>
<dbReference type="SUPFAM" id="SSF56112">
    <property type="entry name" value="Protein kinase-like (PK-like)"/>
    <property type="match status" value="1"/>
</dbReference>
<reference evidence="23 24" key="1">
    <citation type="submission" date="2018-11" db="EMBL/GenBank/DDBJ databases">
        <title>Genome sequence of Saitozyma podzolica DSM 27192.</title>
        <authorList>
            <person name="Aliyu H."/>
            <person name="Gorte O."/>
            <person name="Ochsenreither K."/>
        </authorList>
    </citation>
    <scope>NUCLEOTIDE SEQUENCE [LARGE SCALE GENOMIC DNA]</scope>
    <source>
        <strain evidence="23 24">DSM 27192</strain>
    </source>
</reference>
<evidence type="ECO:0000256" key="10">
    <source>
        <dbReference type="ARBA" id="ARBA00022777"/>
    </source>
</evidence>
<comment type="catalytic activity">
    <reaction evidence="20">
        <text>[DNA-directed RNA polymerase] + ATP = phospho-[DNA-directed RNA polymerase] + ADP + H(+)</text>
        <dbReference type="Rhea" id="RHEA:10216"/>
        <dbReference type="Rhea" id="RHEA-COMP:11321"/>
        <dbReference type="Rhea" id="RHEA-COMP:11322"/>
        <dbReference type="ChEBI" id="CHEBI:15378"/>
        <dbReference type="ChEBI" id="CHEBI:30616"/>
        <dbReference type="ChEBI" id="CHEBI:43176"/>
        <dbReference type="ChEBI" id="CHEBI:68546"/>
        <dbReference type="ChEBI" id="CHEBI:456216"/>
        <dbReference type="EC" id="2.7.11.23"/>
    </reaction>
</comment>
<keyword evidence="24" id="KW-1185">Reference proteome</keyword>
<dbReference type="GO" id="GO:0008353">
    <property type="term" value="F:RNA polymerase II CTD heptapeptide repeat kinase activity"/>
    <property type="evidence" value="ECO:0007669"/>
    <property type="project" value="UniProtKB-EC"/>
</dbReference>
<feature type="compositionally biased region" description="Low complexity" evidence="21">
    <location>
        <begin position="89"/>
        <end position="117"/>
    </location>
</feature>
<keyword evidence="15" id="KW-0804">Transcription</keyword>
<comment type="catalytic activity">
    <reaction evidence="19">
        <text>L-seryl-[protein] + ATP = O-phospho-L-seryl-[protein] + ADP + H(+)</text>
        <dbReference type="Rhea" id="RHEA:17989"/>
        <dbReference type="Rhea" id="RHEA-COMP:9863"/>
        <dbReference type="Rhea" id="RHEA-COMP:11604"/>
        <dbReference type="ChEBI" id="CHEBI:15378"/>
        <dbReference type="ChEBI" id="CHEBI:29999"/>
        <dbReference type="ChEBI" id="CHEBI:30616"/>
        <dbReference type="ChEBI" id="CHEBI:83421"/>
        <dbReference type="ChEBI" id="CHEBI:456216"/>
        <dbReference type="EC" id="2.7.11.22"/>
    </reaction>
</comment>
<evidence type="ECO:0000256" key="15">
    <source>
        <dbReference type="ARBA" id="ARBA00023163"/>
    </source>
</evidence>
<dbReference type="OrthoDB" id="6284126at2759"/>
<protein>
    <recommendedName>
        <fullName evidence="17">Cyclin-dependent kinase 8</fullName>
        <ecNumber evidence="4">2.7.11.22</ecNumber>
        <ecNumber evidence="3">2.7.11.23</ecNumber>
    </recommendedName>
</protein>
<evidence type="ECO:0000256" key="7">
    <source>
        <dbReference type="ARBA" id="ARBA00022679"/>
    </source>
</evidence>
<dbReference type="EC" id="2.7.11.23" evidence="3"/>
<evidence type="ECO:0000256" key="18">
    <source>
        <dbReference type="ARBA" id="ARBA00047811"/>
    </source>
</evidence>
<comment type="subcellular location">
    <subcellularLocation>
        <location evidence="1">Nucleus</location>
    </subcellularLocation>
</comment>
<dbReference type="GO" id="GO:0005524">
    <property type="term" value="F:ATP binding"/>
    <property type="evidence" value="ECO:0007669"/>
    <property type="project" value="UniProtKB-KW"/>
</dbReference>
<evidence type="ECO:0000256" key="3">
    <source>
        <dbReference type="ARBA" id="ARBA00012409"/>
    </source>
</evidence>
<evidence type="ECO:0000256" key="4">
    <source>
        <dbReference type="ARBA" id="ARBA00012425"/>
    </source>
</evidence>
<feature type="domain" description="Protein kinase" evidence="22">
    <location>
        <begin position="44"/>
        <end position="445"/>
    </location>
</feature>
<dbReference type="GO" id="GO:0046872">
    <property type="term" value="F:metal ion binding"/>
    <property type="evidence" value="ECO:0007669"/>
    <property type="project" value="UniProtKB-KW"/>
</dbReference>
<evidence type="ECO:0000256" key="9">
    <source>
        <dbReference type="ARBA" id="ARBA00022741"/>
    </source>
</evidence>
<feature type="compositionally biased region" description="Low complexity" evidence="21">
    <location>
        <begin position="481"/>
        <end position="495"/>
    </location>
</feature>
<dbReference type="PANTHER" id="PTHR24056:SF495">
    <property type="entry name" value="CYCLIN-DEPENDENT KINASE 8-RELATED"/>
    <property type="match status" value="1"/>
</dbReference>
<evidence type="ECO:0000256" key="16">
    <source>
        <dbReference type="ARBA" id="ARBA00023242"/>
    </source>
</evidence>
<keyword evidence="16" id="KW-0539">Nucleus</keyword>
<dbReference type="EC" id="2.7.11.22" evidence="4"/>
<dbReference type="AlphaFoldDB" id="A0A427Y7L8"/>
<evidence type="ECO:0000256" key="21">
    <source>
        <dbReference type="SAM" id="MobiDB-lite"/>
    </source>
</evidence>
<dbReference type="GO" id="GO:0016592">
    <property type="term" value="C:mediator complex"/>
    <property type="evidence" value="ECO:0007669"/>
    <property type="project" value="TreeGrafter"/>
</dbReference>
<dbReference type="FunFam" id="1.10.510.10:FF:000408">
    <property type="entry name" value="Serine/threonine-protein kinase SSN3"/>
    <property type="match status" value="1"/>
</dbReference>
<evidence type="ECO:0000256" key="11">
    <source>
        <dbReference type="ARBA" id="ARBA00022840"/>
    </source>
</evidence>
<feature type="region of interest" description="Disordered" evidence="21">
    <location>
        <begin position="472"/>
        <end position="513"/>
    </location>
</feature>
<dbReference type="PROSITE" id="PS50011">
    <property type="entry name" value="PROTEIN_KINASE_DOM"/>
    <property type="match status" value="1"/>
</dbReference>
<evidence type="ECO:0000256" key="13">
    <source>
        <dbReference type="ARBA" id="ARBA00023015"/>
    </source>
</evidence>
<keyword evidence="7" id="KW-0808">Transferase</keyword>
<dbReference type="Gene3D" id="3.30.200.20">
    <property type="entry name" value="Phosphorylase Kinase, domain 1"/>
    <property type="match status" value="1"/>
</dbReference>
<evidence type="ECO:0000256" key="5">
    <source>
        <dbReference type="ARBA" id="ARBA00022491"/>
    </source>
</evidence>
<keyword evidence="9" id="KW-0547">Nucleotide-binding</keyword>
<feature type="region of interest" description="Disordered" evidence="21">
    <location>
        <begin position="66"/>
        <end position="143"/>
    </location>
</feature>
<evidence type="ECO:0000256" key="19">
    <source>
        <dbReference type="ARBA" id="ARBA00048367"/>
    </source>
</evidence>
<keyword evidence="5" id="KW-0678">Repressor</keyword>
<dbReference type="PANTHER" id="PTHR24056">
    <property type="entry name" value="CELL DIVISION PROTEIN KINASE"/>
    <property type="match status" value="1"/>
</dbReference>
<comment type="caution">
    <text evidence="23">The sequence shown here is derived from an EMBL/GenBank/DDBJ whole genome shotgun (WGS) entry which is preliminary data.</text>
</comment>
<proteinExistence type="inferred from homology"/>
<sequence length="513" mass="56461">MVDPMHAYRAKRDRERRTVLKTYKILGFISSAIVGSCCHDYPSTRSPPLTPSGTYGRVYKAVLLPPPKRKPQLSSQQRAALSLPPGKQPAPTSTLSPSSAKSLSPSASTSAVAASSASRDRARAPAASPLNRTSGGEVALNNPEMCMRPGDLPAKEGDVFAIKKFKPDKEGDVQTYAGISQSGAREIMLNRELHHRNLVSLREVILEDKAIYMVFEYAEHDFLQIIHHHSQTARTPIPSPTLRRLLHQLLTGVHFLHSSFVLHRDLKPANILVSSAGVVKIGDLGLARLWHKPLAQGGLFGGDKVVVTIWYRAPELLLGAKHYTAAVDMWAIGCIYAELLSLRPIFKGDEAKLDSKKTLPFQRDQMGKICEVLGPVKPEQWPGIVHMPEWKTYLTTGPYPTPNPLPNWYSSRSGSTQGYDLLCKLFEWDPAKRITAREALAHPWFLEEGGVNVKSVFDGSSITYPQRRVTHEDNGDAKMGSLPPSLAAPRLPSSSNFRPASGPMVAAKRAKLR</sequence>
<keyword evidence="8" id="KW-0479">Metal-binding</keyword>
<keyword evidence="11" id="KW-0067">ATP-binding</keyword>
<evidence type="ECO:0000256" key="8">
    <source>
        <dbReference type="ARBA" id="ARBA00022723"/>
    </source>
</evidence>
<dbReference type="EMBL" id="RSCD01000018">
    <property type="protein sequence ID" value="RSH87087.1"/>
    <property type="molecule type" value="Genomic_DNA"/>
</dbReference>
<evidence type="ECO:0000313" key="23">
    <source>
        <dbReference type="EMBL" id="RSH87087.1"/>
    </source>
</evidence>
<keyword evidence="6" id="KW-0723">Serine/threonine-protein kinase</keyword>
<dbReference type="InterPro" id="IPR000719">
    <property type="entry name" value="Prot_kinase_dom"/>
</dbReference>
<keyword evidence="10 23" id="KW-0418">Kinase</keyword>
<evidence type="ECO:0000256" key="12">
    <source>
        <dbReference type="ARBA" id="ARBA00022842"/>
    </source>
</evidence>
<dbReference type="SMART" id="SM00220">
    <property type="entry name" value="S_TKc"/>
    <property type="match status" value="1"/>
</dbReference>
<evidence type="ECO:0000256" key="20">
    <source>
        <dbReference type="ARBA" id="ARBA00049280"/>
    </source>
</evidence>
<keyword evidence="13" id="KW-0805">Transcription regulation</keyword>
<dbReference type="STRING" id="1890683.A0A427Y7L8"/>
<evidence type="ECO:0000256" key="14">
    <source>
        <dbReference type="ARBA" id="ARBA00023159"/>
    </source>
</evidence>
<dbReference type="PROSITE" id="PS00108">
    <property type="entry name" value="PROTEIN_KINASE_ST"/>
    <property type="match status" value="1"/>
</dbReference>
<dbReference type="Proteomes" id="UP000279259">
    <property type="component" value="Unassembled WGS sequence"/>
</dbReference>
<keyword evidence="14" id="KW-0010">Activator</keyword>
<comment type="similarity">
    <text evidence="2">Belongs to the protein kinase superfamily. CMGC Ser/Thr protein kinase family. CDC2/CDKX subfamily.</text>
</comment>
<gene>
    <name evidence="23" type="primary">SSN3</name>
    <name evidence="23" type="ORF">EHS25_003576</name>
</gene>
<evidence type="ECO:0000256" key="17">
    <source>
        <dbReference type="ARBA" id="ARBA00041823"/>
    </source>
</evidence>
<name>A0A427Y7L8_9TREE</name>
<evidence type="ECO:0000256" key="2">
    <source>
        <dbReference type="ARBA" id="ARBA00006485"/>
    </source>
</evidence>
<dbReference type="InterPro" id="IPR008271">
    <property type="entry name" value="Ser/Thr_kinase_AS"/>
</dbReference>
<evidence type="ECO:0000256" key="6">
    <source>
        <dbReference type="ARBA" id="ARBA00022527"/>
    </source>
</evidence>
<organism evidence="23 24">
    <name type="scientific">Saitozyma podzolica</name>
    <dbReference type="NCBI Taxonomy" id="1890683"/>
    <lineage>
        <taxon>Eukaryota</taxon>
        <taxon>Fungi</taxon>
        <taxon>Dikarya</taxon>
        <taxon>Basidiomycota</taxon>
        <taxon>Agaricomycotina</taxon>
        <taxon>Tremellomycetes</taxon>
        <taxon>Tremellales</taxon>
        <taxon>Trimorphomycetaceae</taxon>
        <taxon>Saitozyma</taxon>
    </lineage>
</organism>
<keyword evidence="12" id="KW-0460">Magnesium</keyword>
<dbReference type="CDD" id="cd07842">
    <property type="entry name" value="STKc_CDK8_like"/>
    <property type="match status" value="1"/>
</dbReference>
<evidence type="ECO:0000259" key="22">
    <source>
        <dbReference type="PROSITE" id="PS50011"/>
    </source>
</evidence>
<evidence type="ECO:0000313" key="24">
    <source>
        <dbReference type="Proteomes" id="UP000279259"/>
    </source>
</evidence>
<dbReference type="Pfam" id="PF00069">
    <property type="entry name" value="Pkinase"/>
    <property type="match status" value="1"/>
</dbReference>
<comment type="catalytic activity">
    <reaction evidence="18">
        <text>L-threonyl-[protein] + ATP = O-phospho-L-threonyl-[protein] + ADP + H(+)</text>
        <dbReference type="Rhea" id="RHEA:46608"/>
        <dbReference type="Rhea" id="RHEA-COMP:11060"/>
        <dbReference type="Rhea" id="RHEA-COMP:11605"/>
        <dbReference type="ChEBI" id="CHEBI:15378"/>
        <dbReference type="ChEBI" id="CHEBI:30013"/>
        <dbReference type="ChEBI" id="CHEBI:30616"/>
        <dbReference type="ChEBI" id="CHEBI:61977"/>
        <dbReference type="ChEBI" id="CHEBI:456216"/>
        <dbReference type="EC" id="2.7.11.22"/>
    </reaction>
</comment>
<evidence type="ECO:0000256" key="1">
    <source>
        <dbReference type="ARBA" id="ARBA00004123"/>
    </source>
</evidence>
<dbReference type="GO" id="GO:0004693">
    <property type="term" value="F:cyclin-dependent protein serine/threonine kinase activity"/>
    <property type="evidence" value="ECO:0007669"/>
    <property type="project" value="UniProtKB-EC"/>
</dbReference>